<name>A0A835TD58_9CHLO</name>
<evidence type="ECO:0000256" key="1">
    <source>
        <dbReference type="SAM" id="MobiDB-lite"/>
    </source>
</evidence>
<dbReference type="OrthoDB" id="10520089at2759"/>
<proteinExistence type="predicted"/>
<feature type="region of interest" description="Disordered" evidence="1">
    <location>
        <begin position="172"/>
        <end position="206"/>
    </location>
</feature>
<dbReference type="AlphaFoldDB" id="A0A835TD58"/>
<dbReference type="EMBL" id="JAEHOD010000031">
    <property type="protein sequence ID" value="KAG2443244.1"/>
    <property type="molecule type" value="Genomic_DNA"/>
</dbReference>
<evidence type="ECO:0000313" key="2">
    <source>
        <dbReference type="EMBL" id="KAG2443244.1"/>
    </source>
</evidence>
<feature type="compositionally biased region" description="Low complexity" evidence="1">
    <location>
        <begin position="172"/>
        <end position="190"/>
    </location>
</feature>
<feature type="region of interest" description="Disordered" evidence="1">
    <location>
        <begin position="486"/>
        <end position="519"/>
    </location>
</feature>
<reference evidence="2" key="1">
    <citation type="journal article" date="2020" name="bioRxiv">
        <title>Comparative genomics of Chlamydomonas.</title>
        <authorList>
            <person name="Craig R.J."/>
            <person name="Hasan A.R."/>
            <person name="Ness R.W."/>
            <person name="Keightley P.D."/>
        </authorList>
    </citation>
    <scope>NUCLEOTIDE SEQUENCE</scope>
    <source>
        <strain evidence="2">CCAP 11/173</strain>
    </source>
</reference>
<comment type="caution">
    <text evidence="2">The sequence shown here is derived from an EMBL/GenBank/DDBJ whole genome shotgun (WGS) entry which is preliminary data.</text>
</comment>
<evidence type="ECO:0000313" key="3">
    <source>
        <dbReference type="Proteomes" id="UP000613740"/>
    </source>
</evidence>
<feature type="compositionally biased region" description="Low complexity" evidence="1">
    <location>
        <begin position="395"/>
        <end position="408"/>
    </location>
</feature>
<feature type="region of interest" description="Disordered" evidence="1">
    <location>
        <begin position="395"/>
        <end position="420"/>
    </location>
</feature>
<organism evidence="2 3">
    <name type="scientific">Chlamydomonas schloesseri</name>
    <dbReference type="NCBI Taxonomy" id="2026947"/>
    <lineage>
        <taxon>Eukaryota</taxon>
        <taxon>Viridiplantae</taxon>
        <taxon>Chlorophyta</taxon>
        <taxon>core chlorophytes</taxon>
        <taxon>Chlorophyceae</taxon>
        <taxon>CS clade</taxon>
        <taxon>Chlamydomonadales</taxon>
        <taxon>Chlamydomonadaceae</taxon>
        <taxon>Chlamydomonas</taxon>
    </lineage>
</organism>
<protein>
    <submittedName>
        <fullName evidence="2">Uncharacterized protein</fullName>
    </submittedName>
</protein>
<sequence length="628" mass="62403">MAPRPRTSAPGTPGYARKRSTNSGGLPKVLHVQATSSSGGRPGSNTGMERPGSTTVLAGTTPQAIADAVQAEWECAPGSAAAISAYRASLVAAAANGDTDTLYLLAAAAAGPLSQPPPPTRSQQTPFSNAADTAAAATLRDRVLADLTWAFCAGRVAPELLTWMFTTSAPTPSTPCSSSSSSSASTASASPPSPAPPAQAPAPGSSAAMPAPGAFAAWRDTEVPYLAAAAYGAAAGLHTERTKQLLESLYALHFRIDPSGRTFLAAVRQMSYGRDDGLLVDWLLCKGCSTGPDGWAYACAIGCPPSACEGAVAAHMRAVELLTARCLPMEEVSLGDVWRLEPIPFTRYLGWMLAHGCPYDQDDLWESAGQVRGLDAGATAALTAWATATAIAPTSSTSATATGRSSPARNGGAADPQSQQLPATAAAAAAAVVAAASSTAVAAANRPRSMLKAFAEVRQEWLVKLRVAPTRSRRAAAMLRRAFSVGGAGAGSPRRSTGGGNGSSGGAGGASSGSCSPGGATPLAKTRSGLFGGSGGGGGSSSSSGGCCAVDDTVVVGAIEALLSGIPPECMNAAGWMERCERAGGQLPHLPPALAEALAAAADEAGSAALLAAGTAAAAALPGIGTSC</sequence>
<keyword evidence="3" id="KW-1185">Reference proteome</keyword>
<gene>
    <name evidence="2" type="ORF">HYH02_009317</name>
</gene>
<feature type="region of interest" description="Disordered" evidence="1">
    <location>
        <begin position="1"/>
        <end position="56"/>
    </location>
</feature>
<feature type="compositionally biased region" description="Pro residues" evidence="1">
    <location>
        <begin position="191"/>
        <end position="200"/>
    </location>
</feature>
<feature type="compositionally biased region" description="Gly residues" evidence="1">
    <location>
        <begin position="497"/>
        <end position="511"/>
    </location>
</feature>
<accession>A0A835TD58</accession>
<feature type="compositionally biased region" description="Polar residues" evidence="1">
    <location>
        <begin position="33"/>
        <end position="56"/>
    </location>
</feature>
<dbReference type="Proteomes" id="UP000613740">
    <property type="component" value="Unassembled WGS sequence"/>
</dbReference>